<sequence>MIPHTPCSPENRRPVADVLRDLIVSGAVAPGTRLTEVELCRTFNRSRGPIREAIRVLTSEGLTEPLPNRGVRVRQPGIDEILQTFSVIGTLDAMAGEHAAARISDAGISHIGDLHQRMVAAFQGGDIAGYYQLNQAIHHAIWEASENKVLVQELERLNAWVRPYRFAVNIRVDSWRKSVMDHENILIALINRDGRRLGQILRLHLPGKADVLRAQLVVSPTQSE</sequence>
<comment type="caution">
    <text evidence="5">The sequence shown here is derived from an EMBL/GenBank/DDBJ whole genome shotgun (WGS) entry which is preliminary data.</text>
</comment>
<keyword evidence="1" id="KW-0805">Transcription regulation</keyword>
<dbReference type="STRING" id="1385369.N825_10875"/>
<organism evidence="5 6">
    <name type="scientific">Skermanella stibiiresistens SB22</name>
    <dbReference type="NCBI Taxonomy" id="1385369"/>
    <lineage>
        <taxon>Bacteria</taxon>
        <taxon>Pseudomonadati</taxon>
        <taxon>Pseudomonadota</taxon>
        <taxon>Alphaproteobacteria</taxon>
        <taxon>Rhodospirillales</taxon>
        <taxon>Azospirillaceae</taxon>
        <taxon>Skermanella</taxon>
    </lineage>
</organism>
<feature type="domain" description="HTH gntR-type" evidence="4">
    <location>
        <begin position="9"/>
        <end position="76"/>
    </location>
</feature>
<dbReference type="InterPro" id="IPR000524">
    <property type="entry name" value="Tscrpt_reg_HTH_GntR"/>
</dbReference>
<dbReference type="Gene3D" id="1.20.120.530">
    <property type="entry name" value="GntR ligand-binding domain-like"/>
    <property type="match status" value="1"/>
</dbReference>
<keyword evidence="3" id="KW-0804">Transcription</keyword>
<dbReference type="InterPro" id="IPR011711">
    <property type="entry name" value="GntR_C"/>
</dbReference>
<dbReference type="InterPro" id="IPR008920">
    <property type="entry name" value="TF_FadR/GntR_C"/>
</dbReference>
<evidence type="ECO:0000259" key="4">
    <source>
        <dbReference type="PROSITE" id="PS50949"/>
    </source>
</evidence>
<dbReference type="CDD" id="cd07377">
    <property type="entry name" value="WHTH_GntR"/>
    <property type="match status" value="1"/>
</dbReference>
<dbReference type="InterPro" id="IPR036388">
    <property type="entry name" value="WH-like_DNA-bd_sf"/>
</dbReference>
<protein>
    <submittedName>
        <fullName evidence="5">GntR family transcriptional regulator</fullName>
    </submittedName>
</protein>
<dbReference type="AlphaFoldDB" id="W9H4L6"/>
<dbReference type="SMART" id="SM00345">
    <property type="entry name" value="HTH_GNTR"/>
    <property type="match status" value="1"/>
</dbReference>
<dbReference type="SUPFAM" id="SSF48008">
    <property type="entry name" value="GntR ligand-binding domain-like"/>
    <property type="match status" value="1"/>
</dbReference>
<reference evidence="5 6" key="1">
    <citation type="submission" date="2013-08" db="EMBL/GenBank/DDBJ databases">
        <title>The genome sequence of Skermanella stibiiresistens.</title>
        <authorList>
            <person name="Zhu W."/>
            <person name="Wang G."/>
        </authorList>
    </citation>
    <scope>NUCLEOTIDE SEQUENCE [LARGE SCALE GENOMIC DNA]</scope>
    <source>
        <strain evidence="5 6">SB22</strain>
    </source>
</reference>
<dbReference type="Proteomes" id="UP000019486">
    <property type="component" value="Unassembled WGS sequence"/>
</dbReference>
<keyword evidence="6" id="KW-1185">Reference proteome</keyword>
<dbReference type="PATRIC" id="fig|1385369.3.peg.4154"/>
<dbReference type="PANTHER" id="PTHR43537">
    <property type="entry name" value="TRANSCRIPTIONAL REGULATOR, GNTR FAMILY"/>
    <property type="match status" value="1"/>
</dbReference>
<dbReference type="EMBL" id="AVFL01000016">
    <property type="protein sequence ID" value="EWY38688.1"/>
    <property type="molecule type" value="Genomic_DNA"/>
</dbReference>
<evidence type="ECO:0000256" key="3">
    <source>
        <dbReference type="ARBA" id="ARBA00023163"/>
    </source>
</evidence>
<accession>W9H4L6</accession>
<evidence type="ECO:0000313" key="6">
    <source>
        <dbReference type="Proteomes" id="UP000019486"/>
    </source>
</evidence>
<dbReference type="Gene3D" id="1.10.10.10">
    <property type="entry name" value="Winged helix-like DNA-binding domain superfamily/Winged helix DNA-binding domain"/>
    <property type="match status" value="1"/>
</dbReference>
<dbReference type="InterPro" id="IPR036390">
    <property type="entry name" value="WH_DNA-bd_sf"/>
</dbReference>
<dbReference type="GO" id="GO:0003700">
    <property type="term" value="F:DNA-binding transcription factor activity"/>
    <property type="evidence" value="ECO:0007669"/>
    <property type="project" value="InterPro"/>
</dbReference>
<dbReference type="SUPFAM" id="SSF46785">
    <property type="entry name" value="Winged helix' DNA-binding domain"/>
    <property type="match status" value="1"/>
</dbReference>
<evidence type="ECO:0000256" key="2">
    <source>
        <dbReference type="ARBA" id="ARBA00023125"/>
    </source>
</evidence>
<keyword evidence="2" id="KW-0238">DNA-binding</keyword>
<dbReference type="GO" id="GO:0003677">
    <property type="term" value="F:DNA binding"/>
    <property type="evidence" value="ECO:0007669"/>
    <property type="project" value="UniProtKB-KW"/>
</dbReference>
<dbReference type="SMART" id="SM00895">
    <property type="entry name" value="FCD"/>
    <property type="match status" value="1"/>
</dbReference>
<dbReference type="Pfam" id="PF07729">
    <property type="entry name" value="FCD"/>
    <property type="match status" value="1"/>
</dbReference>
<proteinExistence type="predicted"/>
<dbReference type="Pfam" id="PF00392">
    <property type="entry name" value="GntR"/>
    <property type="match status" value="1"/>
</dbReference>
<evidence type="ECO:0000313" key="5">
    <source>
        <dbReference type="EMBL" id="EWY38688.1"/>
    </source>
</evidence>
<name>W9H4L6_9PROT</name>
<dbReference type="PROSITE" id="PS50949">
    <property type="entry name" value="HTH_GNTR"/>
    <property type="match status" value="1"/>
</dbReference>
<evidence type="ECO:0000256" key="1">
    <source>
        <dbReference type="ARBA" id="ARBA00023015"/>
    </source>
</evidence>
<dbReference type="PANTHER" id="PTHR43537:SF24">
    <property type="entry name" value="GLUCONATE OPERON TRANSCRIPTIONAL REPRESSOR"/>
    <property type="match status" value="1"/>
</dbReference>
<gene>
    <name evidence="5" type="ORF">N825_10875</name>
</gene>